<dbReference type="PANTHER" id="PTHR47507:SF6">
    <property type="entry name" value="BARRIER-TO-AUTOINTEGRATION FACTOR"/>
    <property type="match status" value="1"/>
</dbReference>
<dbReference type="GO" id="GO:0000793">
    <property type="term" value="C:condensed chromosome"/>
    <property type="evidence" value="ECO:0007669"/>
    <property type="project" value="TreeGrafter"/>
</dbReference>
<comment type="caution">
    <text evidence="3">The sequence shown here is derived from an EMBL/GenBank/DDBJ whole genome shotgun (WGS) entry which is preliminary data.</text>
</comment>
<dbReference type="SUPFAM" id="SSF47798">
    <property type="entry name" value="Barrier-to-autointegration factor, BAF"/>
    <property type="match status" value="1"/>
</dbReference>
<name>A0A3M6UQ83_POCDA</name>
<accession>A0A3M6UQ83</accession>
<keyword evidence="4" id="KW-1185">Reference proteome</keyword>
<dbReference type="GO" id="GO:0051276">
    <property type="term" value="P:chromosome organization"/>
    <property type="evidence" value="ECO:0007669"/>
    <property type="project" value="TreeGrafter"/>
</dbReference>
<dbReference type="InterPro" id="IPR004122">
    <property type="entry name" value="BAF_prot"/>
</dbReference>
<gene>
    <name evidence="3" type="ORF">pdam_00016041</name>
</gene>
<dbReference type="EMBL" id="RCHS01001016">
    <property type="protein sequence ID" value="RMX55714.1"/>
    <property type="molecule type" value="Genomic_DNA"/>
</dbReference>
<dbReference type="Gene3D" id="1.10.150.40">
    <property type="entry name" value="Barrier-to-autointegration factor, BAF"/>
    <property type="match status" value="1"/>
</dbReference>
<dbReference type="OrthoDB" id="9997163at2759"/>
<dbReference type="SMART" id="SM01023">
    <property type="entry name" value="BAF"/>
    <property type="match status" value="1"/>
</dbReference>
<evidence type="ECO:0000313" key="4">
    <source>
        <dbReference type="Proteomes" id="UP000275408"/>
    </source>
</evidence>
<evidence type="ECO:0000256" key="2">
    <source>
        <dbReference type="ARBA" id="ARBA00023242"/>
    </source>
</evidence>
<dbReference type="STRING" id="46731.A0A3M6UQ83"/>
<proteinExistence type="predicted"/>
<comment type="subcellular location">
    <subcellularLocation>
        <location evidence="1">Nucleus</location>
    </subcellularLocation>
</comment>
<dbReference type="Proteomes" id="UP000275408">
    <property type="component" value="Unassembled WGS sequence"/>
</dbReference>
<evidence type="ECO:0000256" key="1">
    <source>
        <dbReference type="ARBA" id="ARBA00004123"/>
    </source>
</evidence>
<evidence type="ECO:0000313" key="3">
    <source>
        <dbReference type="EMBL" id="RMX55714.1"/>
    </source>
</evidence>
<protein>
    <recommendedName>
        <fullName evidence="5">Barrier to autointegration factor</fullName>
    </recommendedName>
</protein>
<organism evidence="3 4">
    <name type="scientific">Pocillopora damicornis</name>
    <name type="common">Cauliflower coral</name>
    <name type="synonym">Millepora damicornis</name>
    <dbReference type="NCBI Taxonomy" id="46731"/>
    <lineage>
        <taxon>Eukaryota</taxon>
        <taxon>Metazoa</taxon>
        <taxon>Cnidaria</taxon>
        <taxon>Anthozoa</taxon>
        <taxon>Hexacorallia</taxon>
        <taxon>Scleractinia</taxon>
        <taxon>Astrocoeniina</taxon>
        <taxon>Pocilloporidae</taxon>
        <taxon>Pocillopora</taxon>
    </lineage>
</organism>
<dbReference type="PANTHER" id="PTHR47507">
    <property type="entry name" value="BARRIER TO AUTOINTEGRATION FACTOR 2"/>
    <property type="match status" value="1"/>
</dbReference>
<dbReference type="GO" id="GO:0005634">
    <property type="term" value="C:nucleus"/>
    <property type="evidence" value="ECO:0007669"/>
    <property type="project" value="UniProtKB-SubCell"/>
</dbReference>
<dbReference type="Pfam" id="PF02961">
    <property type="entry name" value="SAM_BAF"/>
    <property type="match status" value="1"/>
</dbReference>
<evidence type="ECO:0008006" key="5">
    <source>
        <dbReference type="Google" id="ProtNLM"/>
    </source>
</evidence>
<dbReference type="GO" id="GO:0003677">
    <property type="term" value="F:DNA binding"/>
    <property type="evidence" value="ECO:0007669"/>
    <property type="project" value="InterPro"/>
</dbReference>
<sequence length="90" mass="10120">MSGSSRQHIDFVNSPMKQKRVSQLPGIGFVLGGKLIDAGITRAYHVFGKFLVLDKDRIAFYEWLRGFGADDGQCTACFNALDEWCKRYLG</sequence>
<keyword evidence="2" id="KW-0539">Nucleus</keyword>
<reference evidence="3 4" key="1">
    <citation type="journal article" date="2018" name="Sci. Rep.">
        <title>Comparative analysis of the Pocillopora damicornis genome highlights role of immune system in coral evolution.</title>
        <authorList>
            <person name="Cunning R."/>
            <person name="Bay R.A."/>
            <person name="Gillette P."/>
            <person name="Baker A.C."/>
            <person name="Traylor-Knowles N."/>
        </authorList>
    </citation>
    <scope>NUCLEOTIDE SEQUENCE [LARGE SCALE GENOMIC DNA]</scope>
    <source>
        <strain evidence="3">RSMAS</strain>
        <tissue evidence="3">Whole animal</tissue>
    </source>
</reference>
<dbReference type="InterPro" id="IPR051387">
    <property type="entry name" value="BAF"/>
</dbReference>
<dbReference type="AlphaFoldDB" id="A0A3M6UQ83"/>
<dbReference type="InterPro" id="IPR036617">
    <property type="entry name" value="BAF_sf"/>
</dbReference>